<evidence type="ECO:0000256" key="1">
    <source>
        <dbReference type="ARBA" id="ARBA00004173"/>
    </source>
</evidence>
<dbReference type="GO" id="GO:0009060">
    <property type="term" value="P:aerobic respiration"/>
    <property type="evidence" value="ECO:0007669"/>
    <property type="project" value="UniProtKB-UniRule"/>
</dbReference>
<protein>
    <recommendedName>
        <fullName evidence="6">Mitochondrial fission regulator</fullName>
    </recommendedName>
</protein>
<feature type="region of interest" description="Disordered" evidence="7">
    <location>
        <begin position="218"/>
        <end position="237"/>
    </location>
</feature>
<dbReference type="PANTHER" id="PTHR14215:SF1">
    <property type="entry name" value="MITOCHONDRIAL FISSION REGULATOR 1"/>
    <property type="match status" value="1"/>
</dbReference>
<dbReference type="PANTHER" id="PTHR14215">
    <property type="entry name" value="PROTEIN OF UNKNOWN FUNCTION DUF729"/>
    <property type="match status" value="1"/>
</dbReference>
<comment type="similarity">
    <text evidence="2 6">Belongs to the MTFR1 family.</text>
</comment>
<evidence type="ECO:0000256" key="5">
    <source>
        <dbReference type="ARBA" id="ARBA00037378"/>
    </source>
</evidence>
<keyword evidence="9" id="KW-1185">Reference proteome</keyword>
<keyword evidence="3" id="KW-0809">Transit peptide</keyword>
<evidence type="ECO:0000256" key="4">
    <source>
        <dbReference type="ARBA" id="ARBA00023128"/>
    </source>
</evidence>
<dbReference type="InterPro" id="IPR007972">
    <property type="entry name" value="Mtfr1"/>
</dbReference>
<comment type="subcellular location">
    <subcellularLocation>
        <location evidence="1 6">Mitochondrion</location>
    </subcellularLocation>
</comment>
<reference evidence="8" key="1">
    <citation type="thesis" date="2020" institute="ProQuest LLC" country="789 East Eisenhower Parkway, Ann Arbor, MI, USA">
        <title>Comparative Genomics and Chromosome Evolution.</title>
        <authorList>
            <person name="Mudd A.B."/>
        </authorList>
    </citation>
    <scope>NUCLEOTIDE SEQUENCE</scope>
    <source>
        <strain evidence="8">Female2</strain>
        <tissue evidence="8">Blood</tissue>
    </source>
</reference>
<evidence type="ECO:0000256" key="6">
    <source>
        <dbReference type="RuleBase" id="RU369053"/>
    </source>
</evidence>
<comment type="function">
    <text evidence="6">Plays a role in mitochondrial aerobic respiration. Regulates mitochondrial organization and fission.</text>
</comment>
<feature type="region of interest" description="Disordered" evidence="7">
    <location>
        <begin position="167"/>
        <end position="204"/>
    </location>
</feature>
<dbReference type="AlphaFoldDB" id="A0A8T2JHQ8"/>
<dbReference type="OrthoDB" id="2133332at2759"/>
<feature type="compositionally biased region" description="Low complexity" evidence="7">
    <location>
        <begin position="169"/>
        <end position="186"/>
    </location>
</feature>
<comment type="caution">
    <text evidence="8">The sequence shown here is derived from an EMBL/GenBank/DDBJ whole genome shotgun (WGS) entry which is preliminary data.</text>
</comment>
<keyword evidence="4 6" id="KW-0496">Mitochondrion</keyword>
<evidence type="ECO:0000256" key="3">
    <source>
        <dbReference type="ARBA" id="ARBA00022946"/>
    </source>
</evidence>
<evidence type="ECO:0000256" key="2">
    <source>
        <dbReference type="ARBA" id="ARBA00005807"/>
    </source>
</evidence>
<dbReference type="EMBL" id="JAACNH010000005">
    <property type="protein sequence ID" value="KAG8441996.1"/>
    <property type="molecule type" value="Genomic_DNA"/>
</dbReference>
<dbReference type="Pfam" id="PF05308">
    <property type="entry name" value="Mito_fiss_reg"/>
    <property type="match status" value="1"/>
</dbReference>
<name>A0A8T2JHQ8_9PIPI</name>
<dbReference type="GO" id="GO:0005739">
    <property type="term" value="C:mitochondrion"/>
    <property type="evidence" value="ECO:0007669"/>
    <property type="project" value="UniProtKB-SubCell"/>
</dbReference>
<dbReference type="GO" id="GO:0000266">
    <property type="term" value="P:mitochondrial fission"/>
    <property type="evidence" value="ECO:0007669"/>
    <property type="project" value="UniProtKB-UniRule"/>
</dbReference>
<accession>A0A8T2JHQ8</accession>
<evidence type="ECO:0000313" key="8">
    <source>
        <dbReference type="EMBL" id="KAG8441996.1"/>
    </source>
</evidence>
<feature type="region of interest" description="Disordered" evidence="7">
    <location>
        <begin position="294"/>
        <end position="332"/>
    </location>
</feature>
<sequence length="332" mass="36777">MLQKLIRLFRMVLQQITLNMESALWSGKPYGSSRSIVRKIGSNLSLIQSPRVHFQLVPYPAEAHAQNGSTVTSFADVGWVAKDDGEVNTRLRTEIRPHQDPTILSEPVSSERHMSRWASLPVLDEEEGRPQAGASEEALQKISVLENELASLRAQIAKIVTFQEQQNLTGPSTNPNNSNFSTSAPAALPPPPPPPPLPPPPAIQRSVSAVDLIKERKSKKTSMDFSITDSTPKKPEIPNMLDVLKDMSRVKLRSVRRCSEELKPKPSDPADPATLIAEALKKKFAYRYQSDIESEWSPSKAETKQTAQAPLFGRHMLKSTGKMKSLIETSQS</sequence>
<gene>
    <name evidence="8" type="ORF">GDO86_010968</name>
</gene>
<organism evidence="8 9">
    <name type="scientific">Hymenochirus boettgeri</name>
    <name type="common">Congo dwarf clawed frog</name>
    <dbReference type="NCBI Taxonomy" id="247094"/>
    <lineage>
        <taxon>Eukaryota</taxon>
        <taxon>Metazoa</taxon>
        <taxon>Chordata</taxon>
        <taxon>Craniata</taxon>
        <taxon>Vertebrata</taxon>
        <taxon>Euteleostomi</taxon>
        <taxon>Amphibia</taxon>
        <taxon>Batrachia</taxon>
        <taxon>Anura</taxon>
        <taxon>Pipoidea</taxon>
        <taxon>Pipidae</taxon>
        <taxon>Pipinae</taxon>
        <taxon>Hymenochirus</taxon>
    </lineage>
</organism>
<feature type="compositionally biased region" description="Pro residues" evidence="7">
    <location>
        <begin position="187"/>
        <end position="202"/>
    </location>
</feature>
<comment type="function">
    <text evidence="5">May play a role in mitochondrial aerobic respiration. May also regulate mitochondrial organization and fission.</text>
</comment>
<dbReference type="Proteomes" id="UP000812440">
    <property type="component" value="Chromosome 6"/>
</dbReference>
<evidence type="ECO:0000313" key="9">
    <source>
        <dbReference type="Proteomes" id="UP000812440"/>
    </source>
</evidence>
<proteinExistence type="inferred from homology"/>
<evidence type="ECO:0000256" key="7">
    <source>
        <dbReference type="SAM" id="MobiDB-lite"/>
    </source>
</evidence>